<organism evidence="1 2">
    <name type="scientific">Belnapia mucosa</name>
    <dbReference type="NCBI Taxonomy" id="2804532"/>
    <lineage>
        <taxon>Bacteria</taxon>
        <taxon>Pseudomonadati</taxon>
        <taxon>Pseudomonadota</taxon>
        <taxon>Alphaproteobacteria</taxon>
        <taxon>Acetobacterales</taxon>
        <taxon>Roseomonadaceae</taxon>
        <taxon>Belnapia</taxon>
    </lineage>
</organism>
<dbReference type="RefSeq" id="WP_202828935.1">
    <property type="nucleotide sequence ID" value="NZ_JAEUXJ010000029.1"/>
</dbReference>
<dbReference type="EMBL" id="JAEUXJ010000029">
    <property type="protein sequence ID" value="MBL6459203.1"/>
    <property type="molecule type" value="Genomic_DNA"/>
</dbReference>
<gene>
    <name evidence="1" type="ORF">JMJ55_28170</name>
</gene>
<accession>A0ABS1VFL7</accession>
<sequence>MTADEDDNTLVEVDEDDRTFVFKDEETGEEHTAFVLRRGEVAAILGGSDGEFTGQLVTA</sequence>
<protein>
    <submittedName>
        <fullName evidence="1">Uncharacterized protein</fullName>
    </submittedName>
</protein>
<dbReference type="Proteomes" id="UP000606490">
    <property type="component" value="Unassembled WGS sequence"/>
</dbReference>
<comment type="caution">
    <text evidence="1">The sequence shown here is derived from an EMBL/GenBank/DDBJ whole genome shotgun (WGS) entry which is preliminary data.</text>
</comment>
<evidence type="ECO:0000313" key="1">
    <source>
        <dbReference type="EMBL" id="MBL6459203.1"/>
    </source>
</evidence>
<keyword evidence="2" id="KW-1185">Reference proteome</keyword>
<name>A0ABS1VFL7_9PROT</name>
<evidence type="ECO:0000313" key="2">
    <source>
        <dbReference type="Proteomes" id="UP000606490"/>
    </source>
</evidence>
<reference evidence="1 2" key="1">
    <citation type="submission" date="2021-01" db="EMBL/GenBank/DDBJ databases">
        <title>Belnapia mucosa sp. nov. and Belnapia arida sp. nov., isolated from the Tabernas Desert (Almeria, Spain).</title>
        <authorList>
            <person name="Molina-Menor E."/>
            <person name="Vidal-Verdu A."/>
            <person name="Calonge A."/>
            <person name="Satari L."/>
            <person name="Pereto Magraner J."/>
            <person name="Porcar Miralles M."/>
        </authorList>
    </citation>
    <scope>NUCLEOTIDE SEQUENCE [LARGE SCALE GENOMIC DNA]</scope>
    <source>
        <strain evidence="1 2">T6</strain>
    </source>
</reference>
<proteinExistence type="predicted"/>